<dbReference type="EMBL" id="JBCLSH010000026">
    <property type="protein sequence ID" value="MEY8444033.1"/>
    <property type="molecule type" value="Genomic_DNA"/>
</dbReference>
<evidence type="ECO:0000313" key="2">
    <source>
        <dbReference type="Proteomes" id="UP001565283"/>
    </source>
</evidence>
<dbReference type="RefSeq" id="WP_369948545.1">
    <property type="nucleotide sequence ID" value="NZ_JBCLSH010000026.1"/>
</dbReference>
<reference evidence="1 2" key="1">
    <citation type="submission" date="2024-03" db="EMBL/GenBank/DDBJ databases">
        <title>Mouse gut bacterial collection (mGBC) of GemPharmatech.</title>
        <authorList>
            <person name="He Y."/>
            <person name="Dong L."/>
            <person name="Wu D."/>
            <person name="Gao X."/>
            <person name="Lin Z."/>
        </authorList>
    </citation>
    <scope>NUCLEOTIDE SEQUENCE [LARGE SCALE GENOMIC DNA]</scope>
    <source>
        <strain evidence="1 2">61-15</strain>
    </source>
</reference>
<evidence type="ECO:0000313" key="1">
    <source>
        <dbReference type="EMBL" id="MEY8444033.1"/>
    </source>
</evidence>
<accession>A0ABV4D6L0</accession>
<gene>
    <name evidence="1" type="ORF">AALA52_07250</name>
</gene>
<comment type="caution">
    <text evidence="1">The sequence shown here is derived from an EMBL/GenBank/DDBJ whole genome shotgun (WGS) entry which is preliminary data.</text>
</comment>
<name>A0ABV4D6L0_9LACT</name>
<sequence length="190" mass="22273">MIIEQKTRFLFLWISPYTQILKHKKGFGLGKFPTEINITYGIIYPQFVSAILEKGNHRLSVVNPVDFERMFNIKAVKFAQARSVFKSFKNKTFKLGVDKIEIEFSDDVDLESKEYYKTRQITYLASYSENNAQYETSKIEEAMQHLNDEQRLKIIDSKIVISTPIQFKTFVAILHNSILLRILSDEYEIL</sequence>
<dbReference type="Proteomes" id="UP001565283">
    <property type="component" value="Unassembled WGS sequence"/>
</dbReference>
<protein>
    <submittedName>
        <fullName evidence="1">Uncharacterized protein</fullName>
    </submittedName>
</protein>
<organism evidence="1 2">
    <name type="scientific">Lactococcus ileimucosae</name>
    <dbReference type="NCBI Taxonomy" id="2941329"/>
    <lineage>
        <taxon>Bacteria</taxon>
        <taxon>Bacillati</taxon>
        <taxon>Bacillota</taxon>
        <taxon>Bacilli</taxon>
        <taxon>Lactobacillales</taxon>
        <taxon>Streptococcaceae</taxon>
        <taxon>Lactococcus</taxon>
    </lineage>
</organism>
<proteinExistence type="predicted"/>
<keyword evidence="2" id="KW-1185">Reference proteome</keyword>